<dbReference type="EMBL" id="NAJM01000071">
    <property type="protein sequence ID" value="RVX66030.1"/>
    <property type="molecule type" value="Genomic_DNA"/>
</dbReference>
<dbReference type="AlphaFoldDB" id="A0A438MQW6"/>
<dbReference type="Pfam" id="PF10199">
    <property type="entry name" value="Adaptin_binding"/>
    <property type="match status" value="1"/>
</dbReference>
<name>A0A438MQW6_EXOME</name>
<feature type="compositionally biased region" description="Basic and acidic residues" evidence="1">
    <location>
        <begin position="358"/>
        <end position="377"/>
    </location>
</feature>
<evidence type="ECO:0008006" key="4">
    <source>
        <dbReference type="Google" id="ProtNLM"/>
    </source>
</evidence>
<organism evidence="2 3">
    <name type="scientific">Exophiala mesophila</name>
    <name type="common">Black yeast-like fungus</name>
    <dbReference type="NCBI Taxonomy" id="212818"/>
    <lineage>
        <taxon>Eukaryota</taxon>
        <taxon>Fungi</taxon>
        <taxon>Dikarya</taxon>
        <taxon>Ascomycota</taxon>
        <taxon>Pezizomycotina</taxon>
        <taxon>Eurotiomycetes</taxon>
        <taxon>Chaetothyriomycetidae</taxon>
        <taxon>Chaetothyriales</taxon>
        <taxon>Herpotrichiellaceae</taxon>
        <taxon>Exophiala</taxon>
    </lineage>
</organism>
<dbReference type="OrthoDB" id="10261384at2759"/>
<feature type="compositionally biased region" description="Polar residues" evidence="1">
    <location>
        <begin position="79"/>
        <end position="95"/>
    </location>
</feature>
<evidence type="ECO:0000313" key="2">
    <source>
        <dbReference type="EMBL" id="RVX66030.1"/>
    </source>
</evidence>
<accession>A0A438MQW6</accession>
<dbReference type="GO" id="GO:0016192">
    <property type="term" value="P:vesicle-mediated transport"/>
    <property type="evidence" value="ECO:0007669"/>
    <property type="project" value="InterPro"/>
</dbReference>
<feature type="compositionally biased region" description="Polar residues" evidence="1">
    <location>
        <begin position="1"/>
        <end position="12"/>
    </location>
</feature>
<protein>
    <recommendedName>
        <fullName evidence="4">Increased recombination centers protein 6</fullName>
    </recommendedName>
</protein>
<dbReference type="Gene3D" id="3.40.50.11960">
    <property type="match status" value="1"/>
</dbReference>
<proteinExistence type="predicted"/>
<feature type="region of interest" description="Disordered" evidence="1">
    <location>
        <begin position="1"/>
        <end position="32"/>
    </location>
</feature>
<feature type="region of interest" description="Disordered" evidence="1">
    <location>
        <begin position="351"/>
        <end position="377"/>
    </location>
</feature>
<feature type="region of interest" description="Disordered" evidence="1">
    <location>
        <begin position="78"/>
        <end position="98"/>
    </location>
</feature>
<feature type="region of interest" description="Disordered" evidence="1">
    <location>
        <begin position="256"/>
        <end position="286"/>
    </location>
</feature>
<gene>
    <name evidence="2" type="ORF">B0A52_10117</name>
</gene>
<dbReference type="PANTHER" id="PTHR28043:SF1">
    <property type="entry name" value="INCREASED RECOMBINATION CENTERS PROTEIN 6"/>
    <property type="match status" value="1"/>
</dbReference>
<dbReference type="Proteomes" id="UP000288859">
    <property type="component" value="Unassembled WGS sequence"/>
</dbReference>
<dbReference type="VEuPathDB" id="FungiDB:PV10_04468"/>
<reference evidence="2 3" key="1">
    <citation type="submission" date="2017-03" db="EMBL/GenBank/DDBJ databases">
        <title>Genomes of endolithic fungi from Antarctica.</title>
        <authorList>
            <person name="Coleine C."/>
            <person name="Masonjones S."/>
            <person name="Stajich J.E."/>
        </authorList>
    </citation>
    <scope>NUCLEOTIDE SEQUENCE [LARGE SCALE GENOMIC DNA]</scope>
    <source>
        <strain evidence="2 3">CCFEE 6314</strain>
    </source>
</reference>
<dbReference type="PANTHER" id="PTHR28043">
    <property type="entry name" value="INCREASED RECOMBINATION CENTERS PROTEIN 6"/>
    <property type="match status" value="1"/>
</dbReference>
<dbReference type="InterPro" id="IPR034627">
    <property type="entry name" value="Irc6"/>
</dbReference>
<evidence type="ECO:0000313" key="3">
    <source>
        <dbReference type="Proteomes" id="UP000288859"/>
    </source>
</evidence>
<evidence type="ECO:0000256" key="1">
    <source>
        <dbReference type="SAM" id="MobiDB-lite"/>
    </source>
</evidence>
<dbReference type="GO" id="GO:0030674">
    <property type="term" value="F:protein-macromolecule adaptor activity"/>
    <property type="evidence" value="ECO:0007669"/>
    <property type="project" value="TreeGrafter"/>
</dbReference>
<comment type="caution">
    <text evidence="2">The sequence shown here is derived from an EMBL/GenBank/DDBJ whole genome shotgun (WGS) entry which is preliminary data.</text>
</comment>
<sequence>MSANSGEPNPSSLRLLILAPQPTTTSTTPPFPSFLHALTGSKPSSTQTTFAGYTSHPPLRLSTKYYRSDVNIWCDELPANSQTKPTPDPESSSGELVNPDLDTLDGWKEQMLSAAAAEVRAVIGGIVLLLPVASISSSSSSTTTSSSPSDELVALVESVHALREAVEDENYGRDIAATVVLQGMTSSVRKDKLDETREMLEDACLSDRGILGWDFVSWNAESDLEKIHEKDAPRNEYGERTGMARVIEVLEGVDWSASPDLGDGDDDGEIDFANGDGDSDSGLESFNLSKLPGVGRMAGLDAELQREMMELKLSMTDANDEAGQSGELQDDQEDQVDQFPALMERVVAIREAGSEMSPSEREKFARREVGRIMREMG</sequence>